<dbReference type="EMBL" id="CP044543">
    <property type="protein sequence ID" value="QFI71319.1"/>
    <property type="molecule type" value="Genomic_DNA"/>
</dbReference>
<feature type="transmembrane region" description="Helical" evidence="1">
    <location>
        <begin position="186"/>
        <end position="207"/>
    </location>
</feature>
<accession>A0A5P6NYX5</accession>
<dbReference type="InterPro" id="IPR009495">
    <property type="entry name" value="NrsF"/>
</dbReference>
<protein>
    <submittedName>
        <fullName evidence="2">DUF1109 domain-containing protein</fullName>
    </submittedName>
</protein>
<dbReference type="OrthoDB" id="6024860at2"/>
<name>A0A5P6NYX5_9BRAD</name>
<evidence type="ECO:0000313" key="2">
    <source>
        <dbReference type="EMBL" id="QFI71319.1"/>
    </source>
</evidence>
<keyword evidence="1" id="KW-0472">Membrane</keyword>
<sequence length="223" mass="23730">MIATPDLIESLSANMKPVRRLRPPVIRALGWLLLAALVVTLLAVSQGIRPDLVQRLQQPTFAAGMVGSILTGVLAAVAAFLVSLPDRSRLWLLLPVPAVLMWLSNIGYQCLGEWVSFGPNGVGMGEAVRCFATLVLTSLPLSLALLVMLRYAAPLRPTAVTLMGSLSVAAITATALSLFHTGDATLMILMFNIGTGVMFVGLGSLFGSRMFSWVANRAHFAAE</sequence>
<keyword evidence="1" id="KW-0812">Transmembrane</keyword>
<dbReference type="Pfam" id="PF06532">
    <property type="entry name" value="NrsF"/>
    <property type="match status" value="1"/>
</dbReference>
<feature type="transmembrane region" description="Helical" evidence="1">
    <location>
        <begin position="25"/>
        <end position="48"/>
    </location>
</feature>
<proteinExistence type="predicted"/>
<dbReference type="AlphaFoldDB" id="A0A5P6NYX5"/>
<feature type="transmembrane region" description="Helical" evidence="1">
    <location>
        <begin position="131"/>
        <end position="152"/>
    </location>
</feature>
<keyword evidence="1" id="KW-1133">Transmembrane helix</keyword>
<dbReference type="KEGG" id="bbet:F8237_02375"/>
<dbReference type="Proteomes" id="UP000325641">
    <property type="component" value="Chromosome"/>
</dbReference>
<gene>
    <name evidence="2" type="ORF">F8237_02375</name>
</gene>
<reference evidence="3" key="1">
    <citation type="submission" date="2019-10" db="EMBL/GenBank/DDBJ databases">
        <title>Complete Genome Sequence of Bradyrhizobium betae type strain PL7HG1T.</title>
        <authorList>
            <person name="Bromfield E.S.P."/>
            <person name="Cloutier S."/>
        </authorList>
    </citation>
    <scope>NUCLEOTIDE SEQUENCE [LARGE SCALE GENOMIC DNA]</scope>
    <source>
        <strain evidence="3">PL7HG1</strain>
    </source>
</reference>
<evidence type="ECO:0000313" key="3">
    <source>
        <dbReference type="Proteomes" id="UP000325641"/>
    </source>
</evidence>
<organism evidence="2 3">
    <name type="scientific">Bradyrhizobium betae</name>
    <dbReference type="NCBI Taxonomy" id="244734"/>
    <lineage>
        <taxon>Bacteria</taxon>
        <taxon>Pseudomonadati</taxon>
        <taxon>Pseudomonadota</taxon>
        <taxon>Alphaproteobacteria</taxon>
        <taxon>Hyphomicrobiales</taxon>
        <taxon>Nitrobacteraceae</taxon>
        <taxon>Bradyrhizobium</taxon>
    </lineage>
</organism>
<feature type="transmembrane region" description="Helical" evidence="1">
    <location>
        <begin position="159"/>
        <end position="180"/>
    </location>
</feature>
<feature type="transmembrane region" description="Helical" evidence="1">
    <location>
        <begin position="90"/>
        <end position="111"/>
    </location>
</feature>
<evidence type="ECO:0000256" key="1">
    <source>
        <dbReference type="SAM" id="Phobius"/>
    </source>
</evidence>
<dbReference type="RefSeq" id="WP_151642226.1">
    <property type="nucleotide sequence ID" value="NZ_CP044543.1"/>
</dbReference>
<feature type="transmembrane region" description="Helical" evidence="1">
    <location>
        <begin position="60"/>
        <end position="83"/>
    </location>
</feature>